<dbReference type="PROSITE" id="PS00108">
    <property type="entry name" value="PROTEIN_KINASE_ST"/>
    <property type="match status" value="1"/>
</dbReference>
<organism evidence="10 11">
    <name type="scientific">Archangium violaceum Cb vi76</name>
    <dbReference type="NCBI Taxonomy" id="1406225"/>
    <lineage>
        <taxon>Bacteria</taxon>
        <taxon>Pseudomonadati</taxon>
        <taxon>Myxococcota</taxon>
        <taxon>Myxococcia</taxon>
        <taxon>Myxococcales</taxon>
        <taxon>Cystobacterineae</taxon>
        <taxon>Archangiaceae</taxon>
        <taxon>Archangium</taxon>
    </lineage>
</organism>
<gene>
    <name evidence="10" type="ORF">Q664_12655</name>
</gene>
<dbReference type="GO" id="GO:0005524">
    <property type="term" value="F:ATP binding"/>
    <property type="evidence" value="ECO:0007669"/>
    <property type="project" value="UniProtKB-UniRule"/>
</dbReference>
<evidence type="ECO:0000256" key="7">
    <source>
        <dbReference type="SAM" id="MobiDB-lite"/>
    </source>
</evidence>
<dbReference type="SMART" id="SM00028">
    <property type="entry name" value="TPR"/>
    <property type="match status" value="4"/>
</dbReference>
<accession>A0A084SWM1</accession>
<comment type="caution">
    <text evidence="10">The sequence shown here is derived from an EMBL/GenBank/DDBJ whole genome shotgun (WGS) entry which is preliminary data.</text>
</comment>
<dbReference type="Gene3D" id="1.25.40.10">
    <property type="entry name" value="Tetratricopeptide repeat domain"/>
    <property type="match status" value="2"/>
</dbReference>
<feature type="repeat" description="TPR" evidence="5">
    <location>
        <begin position="681"/>
        <end position="714"/>
    </location>
</feature>
<dbReference type="PANTHER" id="PTHR43289">
    <property type="entry name" value="MITOGEN-ACTIVATED PROTEIN KINASE KINASE KINASE 20-RELATED"/>
    <property type="match status" value="1"/>
</dbReference>
<keyword evidence="8" id="KW-0812">Transmembrane</keyword>
<feature type="transmembrane region" description="Helical" evidence="8">
    <location>
        <begin position="352"/>
        <end position="371"/>
    </location>
</feature>
<proteinExistence type="predicted"/>
<dbReference type="Proteomes" id="UP000028547">
    <property type="component" value="Unassembled WGS sequence"/>
</dbReference>
<evidence type="ECO:0000256" key="1">
    <source>
        <dbReference type="ARBA" id="ARBA00022679"/>
    </source>
</evidence>
<dbReference type="GO" id="GO:0004674">
    <property type="term" value="F:protein serine/threonine kinase activity"/>
    <property type="evidence" value="ECO:0007669"/>
    <property type="project" value="TreeGrafter"/>
</dbReference>
<dbReference type="InterPro" id="IPR008271">
    <property type="entry name" value="Ser/Thr_kinase_AS"/>
</dbReference>
<dbReference type="AlphaFoldDB" id="A0A084SWM1"/>
<keyword evidence="3 10" id="KW-0418">Kinase</keyword>
<dbReference type="Gene3D" id="1.10.510.10">
    <property type="entry name" value="Transferase(Phosphotransferase) domain 1"/>
    <property type="match status" value="1"/>
</dbReference>
<dbReference type="PANTHER" id="PTHR43289:SF6">
    <property type="entry name" value="SERINE_THREONINE-PROTEIN KINASE NEKL-3"/>
    <property type="match status" value="1"/>
</dbReference>
<dbReference type="Gene3D" id="3.30.200.20">
    <property type="entry name" value="Phosphorylase Kinase, domain 1"/>
    <property type="match status" value="1"/>
</dbReference>
<dbReference type="InterPro" id="IPR017441">
    <property type="entry name" value="Protein_kinase_ATP_BS"/>
</dbReference>
<protein>
    <submittedName>
        <fullName evidence="10">Protein kinase</fullName>
    </submittedName>
</protein>
<keyword evidence="4 6" id="KW-0067">ATP-binding</keyword>
<keyword evidence="8" id="KW-1133">Transmembrane helix</keyword>
<dbReference type="SUPFAM" id="SSF56112">
    <property type="entry name" value="Protein kinase-like (PK-like)"/>
    <property type="match status" value="1"/>
</dbReference>
<dbReference type="RefSeq" id="WP_043393987.1">
    <property type="nucleotide sequence ID" value="NZ_JPMI01000078.1"/>
</dbReference>
<evidence type="ECO:0000256" key="3">
    <source>
        <dbReference type="ARBA" id="ARBA00022777"/>
    </source>
</evidence>
<feature type="repeat" description="TPR" evidence="5">
    <location>
        <begin position="765"/>
        <end position="798"/>
    </location>
</feature>
<feature type="region of interest" description="Disordered" evidence="7">
    <location>
        <begin position="1"/>
        <end position="37"/>
    </location>
</feature>
<evidence type="ECO:0000256" key="6">
    <source>
        <dbReference type="PROSITE-ProRule" id="PRU10141"/>
    </source>
</evidence>
<dbReference type="EMBL" id="JPMI01000078">
    <property type="protein sequence ID" value="KFA92856.1"/>
    <property type="molecule type" value="Genomic_DNA"/>
</dbReference>
<evidence type="ECO:0000256" key="2">
    <source>
        <dbReference type="ARBA" id="ARBA00022741"/>
    </source>
</evidence>
<evidence type="ECO:0000313" key="11">
    <source>
        <dbReference type="Proteomes" id="UP000028547"/>
    </source>
</evidence>
<feature type="binding site" evidence="6">
    <location>
        <position position="73"/>
    </location>
    <ligand>
        <name>ATP</name>
        <dbReference type="ChEBI" id="CHEBI:30616"/>
    </ligand>
</feature>
<dbReference type="InterPro" id="IPR019734">
    <property type="entry name" value="TPR_rpt"/>
</dbReference>
<evidence type="ECO:0000256" key="8">
    <source>
        <dbReference type="SAM" id="Phobius"/>
    </source>
</evidence>
<feature type="compositionally biased region" description="Basic residues" evidence="7">
    <location>
        <begin position="902"/>
        <end position="920"/>
    </location>
</feature>
<name>A0A084SWM1_9BACT</name>
<evidence type="ECO:0000259" key="9">
    <source>
        <dbReference type="PROSITE" id="PS50011"/>
    </source>
</evidence>
<evidence type="ECO:0000256" key="5">
    <source>
        <dbReference type="PROSITE-ProRule" id="PRU00339"/>
    </source>
</evidence>
<keyword evidence="8" id="KW-0472">Membrane</keyword>
<feature type="domain" description="Protein kinase" evidence="9">
    <location>
        <begin position="44"/>
        <end position="353"/>
    </location>
</feature>
<dbReference type="PROSITE" id="PS50005">
    <property type="entry name" value="TPR"/>
    <property type="match status" value="2"/>
</dbReference>
<evidence type="ECO:0000256" key="4">
    <source>
        <dbReference type="ARBA" id="ARBA00022840"/>
    </source>
</evidence>
<evidence type="ECO:0000313" key="10">
    <source>
        <dbReference type="EMBL" id="KFA92856.1"/>
    </source>
</evidence>
<dbReference type="Pfam" id="PF13424">
    <property type="entry name" value="TPR_12"/>
    <property type="match status" value="2"/>
</dbReference>
<dbReference type="PROSITE" id="PS00107">
    <property type="entry name" value="PROTEIN_KINASE_ATP"/>
    <property type="match status" value="1"/>
</dbReference>
<dbReference type="InterPro" id="IPR011990">
    <property type="entry name" value="TPR-like_helical_dom_sf"/>
</dbReference>
<dbReference type="InterPro" id="IPR011009">
    <property type="entry name" value="Kinase-like_dom_sf"/>
</dbReference>
<sequence>MRESKSRSNKGKGTREPAPNTGRSRSQRGRAPEDVPPVSQVGRYLLLERLGQGGMGVVYAAFDPDLDRKVALKLLQTPDGESASETARARLLREAQAMARVSHPNVIPIFDVGMWGDQVFLAMELADGGTLSGWLEEEHSWREVLERFLAAGRGLVAAHEAGLVHRDFKPANVLVTRAGRVYVTDFGLALQVGASPRQDEDLSDEARELMAPERRLLEANLTQTGVVLGTPNYMSPEQYQGREVDSRSDQFSFCAALYWGLYRKRAFETSRMRAYATSRSQPDASARTEPMEPEAVPTDLIQEPPRDKKVPAWVKQALMRGLAIDPGARFGSMKELLEALSQEQRRLKRQRWVAAACATAVGLAVVGGVAFRQSRLCTGAAELMTGVWEPAAKGRLEAAFLATGKPFAKETAARVSGVLEEYAAAWTRQRTEACEATRVHGTQPEELLSRRVVCLERRRKDLGALVGLLSEADGPLVEKALDAAHALPALQECAEVEALSEQQRLPSDAAKRAEIARLEERLAEVKVMVDAGRYPMAREKANQLEAAVLATGHLPLVAELRFHQGWIQEQMGESVEASKLLSRAVYDAEAGRADRMKVSILNKLLFVEDGQQHFGQAEGWAGLAEATLRRLGGEPLLESDVLVNRANLAISQQKLPEAKALLEQARQIHAKVLPTDHPKRARTTFLLGRVMLDMGEHAQALSLLEEALKQTEASVGPMHPDMARRHVMMSWTLRDMGQPEKALEHARAANRIREATFGKDSMPTAETLDEVGMCLLELERYEEALPIYEAALAAKRKALPPEDMLLQPSYDGVGQALLGLKREREAVEPLKQAVTFAEAPPDMLAVSGFALARALWVSGQQPEARAEAARARERFTQAGLAPRVTEVDAWLESLPKEEAPKKKEKSKRRLAKPARRPTRL</sequence>
<dbReference type="InterPro" id="IPR000719">
    <property type="entry name" value="Prot_kinase_dom"/>
</dbReference>
<dbReference type="CDD" id="cd14014">
    <property type="entry name" value="STKc_PknB_like"/>
    <property type="match status" value="1"/>
</dbReference>
<dbReference type="PROSITE" id="PS50011">
    <property type="entry name" value="PROTEIN_KINASE_DOM"/>
    <property type="match status" value="1"/>
</dbReference>
<keyword evidence="1" id="KW-0808">Transferase</keyword>
<keyword evidence="2 6" id="KW-0547">Nucleotide-binding</keyword>
<reference evidence="10 11" key="1">
    <citation type="submission" date="2014-07" db="EMBL/GenBank/DDBJ databases">
        <title>Draft Genome Sequence of Gephyronic Acid Producer, Cystobacter violaceus Strain Cb vi76.</title>
        <authorList>
            <person name="Stevens D.C."/>
            <person name="Young J."/>
            <person name="Carmichael R."/>
            <person name="Tan J."/>
            <person name="Taylor R.E."/>
        </authorList>
    </citation>
    <scope>NUCLEOTIDE SEQUENCE [LARGE SCALE GENOMIC DNA]</scope>
    <source>
        <strain evidence="10 11">Cb vi76</strain>
    </source>
</reference>
<dbReference type="Pfam" id="PF00069">
    <property type="entry name" value="Pkinase"/>
    <property type="match status" value="1"/>
</dbReference>
<feature type="region of interest" description="Disordered" evidence="7">
    <location>
        <begin position="891"/>
        <end position="920"/>
    </location>
</feature>
<dbReference type="SUPFAM" id="SSF48452">
    <property type="entry name" value="TPR-like"/>
    <property type="match status" value="2"/>
</dbReference>
<keyword evidence="5" id="KW-0802">TPR repeat</keyword>